<feature type="transmembrane region" description="Helical" evidence="1">
    <location>
        <begin position="27"/>
        <end position="44"/>
    </location>
</feature>
<evidence type="ECO:0000256" key="1">
    <source>
        <dbReference type="SAM" id="Phobius"/>
    </source>
</evidence>
<protein>
    <submittedName>
        <fullName evidence="2">(rape) hypothetical protein</fullName>
    </submittedName>
</protein>
<reference evidence="2" key="1">
    <citation type="submission" date="2021-01" db="EMBL/GenBank/DDBJ databases">
        <authorList>
            <consortium name="Genoscope - CEA"/>
            <person name="William W."/>
        </authorList>
    </citation>
    <scope>NUCLEOTIDE SEQUENCE</scope>
</reference>
<keyword evidence="1" id="KW-0472">Membrane</keyword>
<gene>
    <name evidence="2" type="ORF">DARMORV10_A08P00470.1</name>
</gene>
<dbReference type="Proteomes" id="UP001295469">
    <property type="component" value="Chromosome A08"/>
</dbReference>
<accession>A0A816ZGP6</accession>
<dbReference type="AlphaFoldDB" id="A0A816ZGP6"/>
<keyword evidence="1" id="KW-1133">Transmembrane helix</keyword>
<organism evidence="2">
    <name type="scientific">Brassica napus</name>
    <name type="common">Rape</name>
    <dbReference type="NCBI Taxonomy" id="3708"/>
    <lineage>
        <taxon>Eukaryota</taxon>
        <taxon>Viridiplantae</taxon>
        <taxon>Streptophyta</taxon>
        <taxon>Embryophyta</taxon>
        <taxon>Tracheophyta</taxon>
        <taxon>Spermatophyta</taxon>
        <taxon>Magnoliopsida</taxon>
        <taxon>eudicotyledons</taxon>
        <taxon>Gunneridae</taxon>
        <taxon>Pentapetalae</taxon>
        <taxon>rosids</taxon>
        <taxon>malvids</taxon>
        <taxon>Brassicales</taxon>
        <taxon>Brassicaceae</taxon>
        <taxon>Brassiceae</taxon>
        <taxon>Brassica</taxon>
    </lineage>
</organism>
<proteinExistence type="predicted"/>
<keyword evidence="1" id="KW-0812">Transmembrane</keyword>
<sequence>MNGCLILLLSRNWSDHQIGFPQQTKQFLGLIFLLCFAVLSYSFLARNSQISMVTATT</sequence>
<name>A0A816ZGP6_BRANA</name>
<evidence type="ECO:0000313" key="2">
    <source>
        <dbReference type="EMBL" id="CAF2211201.1"/>
    </source>
</evidence>
<dbReference type="EMBL" id="HG994362">
    <property type="protein sequence ID" value="CAF2211201.1"/>
    <property type="molecule type" value="Genomic_DNA"/>
</dbReference>